<gene>
    <name evidence="2" type="primary">carE_39</name>
    <name evidence="2" type="ORF">SDC9_99585</name>
</gene>
<dbReference type="GO" id="GO:0050660">
    <property type="term" value="F:flavin adenine dinucleotide binding"/>
    <property type="evidence" value="ECO:0007669"/>
    <property type="project" value="InterPro"/>
</dbReference>
<comment type="caution">
    <text evidence="2">The sequence shown here is derived from an EMBL/GenBank/DDBJ whole genome shotgun (WGS) entry which is preliminary data.</text>
</comment>
<dbReference type="EMBL" id="VSSQ01014040">
    <property type="protein sequence ID" value="MPM52822.1"/>
    <property type="molecule type" value="Genomic_DNA"/>
</dbReference>
<dbReference type="SUPFAM" id="SSF52467">
    <property type="entry name" value="DHS-like NAD/FAD-binding domain"/>
    <property type="match status" value="1"/>
</dbReference>
<evidence type="ECO:0000313" key="2">
    <source>
        <dbReference type="EMBL" id="MPM52822.1"/>
    </source>
</evidence>
<dbReference type="PANTHER" id="PTHR43153">
    <property type="entry name" value="ELECTRON TRANSFER FLAVOPROTEIN ALPHA"/>
    <property type="match status" value="1"/>
</dbReference>
<accession>A0A645AHY0</accession>
<dbReference type="Pfam" id="PF00766">
    <property type="entry name" value="ETF_alpha"/>
    <property type="match status" value="1"/>
</dbReference>
<dbReference type="GO" id="GO:0009055">
    <property type="term" value="F:electron transfer activity"/>
    <property type="evidence" value="ECO:0007669"/>
    <property type="project" value="InterPro"/>
</dbReference>
<dbReference type="AlphaFoldDB" id="A0A645AHY0"/>
<dbReference type="EC" id="1.3.1.108" evidence="2"/>
<keyword evidence="2" id="KW-0560">Oxidoreductase</keyword>
<dbReference type="GO" id="GO:0016491">
    <property type="term" value="F:oxidoreductase activity"/>
    <property type="evidence" value="ECO:0007669"/>
    <property type="project" value="UniProtKB-KW"/>
</dbReference>
<sequence>MRYKVFSVPEIDCDAKGKVTVCDIAKDKLASRIKVLEVRMKEKVKSIEDAEVIVVAGSAVKKAEDLELIKRLADKLGGMVAVTRPLIEAGLADPRLQVGLSGRTVKPKLIITCGVAGAIQFVAGMDKSDYIVAINTDETAPIFNVAHYAIVGDMFEIIPKLIQQLDTKANAAATKSVC</sequence>
<dbReference type="GO" id="GO:0033539">
    <property type="term" value="P:fatty acid beta-oxidation using acyl-CoA dehydrogenase"/>
    <property type="evidence" value="ECO:0007669"/>
    <property type="project" value="TreeGrafter"/>
</dbReference>
<dbReference type="InterPro" id="IPR029035">
    <property type="entry name" value="DHS-like_NAD/FAD-binding_dom"/>
</dbReference>
<name>A0A645AHY0_9ZZZZ</name>
<reference evidence="2" key="1">
    <citation type="submission" date="2019-08" db="EMBL/GenBank/DDBJ databases">
        <authorList>
            <person name="Kucharzyk K."/>
            <person name="Murdoch R.W."/>
            <person name="Higgins S."/>
            <person name="Loffler F."/>
        </authorList>
    </citation>
    <scope>NUCLEOTIDE SEQUENCE</scope>
</reference>
<dbReference type="InterPro" id="IPR014731">
    <property type="entry name" value="ETF_asu_C"/>
</dbReference>
<organism evidence="2">
    <name type="scientific">bioreactor metagenome</name>
    <dbReference type="NCBI Taxonomy" id="1076179"/>
    <lineage>
        <taxon>unclassified sequences</taxon>
        <taxon>metagenomes</taxon>
        <taxon>ecological metagenomes</taxon>
    </lineage>
</organism>
<proteinExistence type="predicted"/>
<protein>
    <submittedName>
        <fullName evidence="2">Caffeyl-CoA reductase-Etf complex subunit CarE</fullName>
        <ecNumber evidence="2">1.3.1.108</ecNumber>
    </submittedName>
</protein>
<dbReference type="Gene3D" id="3.40.50.1220">
    <property type="entry name" value="TPP-binding domain"/>
    <property type="match status" value="1"/>
</dbReference>
<feature type="domain" description="Electron transfer flavoprotein alpha subunit C-terminal" evidence="1">
    <location>
        <begin position="47"/>
        <end position="125"/>
    </location>
</feature>
<dbReference type="PANTHER" id="PTHR43153:SF1">
    <property type="entry name" value="ELECTRON TRANSFER FLAVOPROTEIN SUBUNIT ALPHA, MITOCHONDRIAL"/>
    <property type="match status" value="1"/>
</dbReference>
<dbReference type="InterPro" id="IPR001308">
    <property type="entry name" value="ETF_a/FixB"/>
</dbReference>
<evidence type="ECO:0000259" key="1">
    <source>
        <dbReference type="Pfam" id="PF00766"/>
    </source>
</evidence>